<dbReference type="SUPFAM" id="SSF56784">
    <property type="entry name" value="HAD-like"/>
    <property type="match status" value="1"/>
</dbReference>
<reference evidence="1 2" key="1">
    <citation type="journal article" date="2015" name="Nature">
        <title>rRNA introns, odd ribosomes, and small enigmatic genomes across a large radiation of phyla.</title>
        <authorList>
            <person name="Brown C.T."/>
            <person name="Hug L.A."/>
            <person name="Thomas B.C."/>
            <person name="Sharon I."/>
            <person name="Castelle C.J."/>
            <person name="Singh A."/>
            <person name="Wilkins M.J."/>
            <person name="Williams K.H."/>
            <person name="Banfield J.F."/>
        </authorList>
    </citation>
    <scope>NUCLEOTIDE SEQUENCE [LARGE SCALE GENOMIC DNA]</scope>
</reference>
<evidence type="ECO:0000313" key="2">
    <source>
        <dbReference type="Proteomes" id="UP000034215"/>
    </source>
</evidence>
<evidence type="ECO:0000313" key="1">
    <source>
        <dbReference type="EMBL" id="KKR40788.1"/>
    </source>
</evidence>
<dbReference type="EMBL" id="LBYA01000039">
    <property type="protein sequence ID" value="KKR40788.1"/>
    <property type="molecule type" value="Genomic_DNA"/>
</dbReference>
<dbReference type="InterPro" id="IPR036412">
    <property type="entry name" value="HAD-like_sf"/>
</dbReference>
<sequence length="159" mass="17993">MGRKTTILVDFDHTLFDTETYVREKSASDHVDYKEFLYSDALAFIKYASGFGEVILFSEGDVEFQKEKISGTGIESLFSGGVKIFPSFSKMENLDDMVLNGKVIIVDDKPEVVDYGISKGFTVIRVRRGKYSDEESKNQPDFVVKSLSEIIEKDILQSF</sequence>
<evidence type="ECO:0008006" key="3">
    <source>
        <dbReference type="Google" id="ProtNLM"/>
    </source>
</evidence>
<proteinExistence type="predicted"/>
<name>A0A0G0QKZ7_9BACT</name>
<dbReference type="Gene3D" id="3.40.50.1000">
    <property type="entry name" value="HAD superfamily/HAD-like"/>
    <property type="match status" value="1"/>
</dbReference>
<protein>
    <recommendedName>
        <fullName evidence="3">FCP1 homology domain-containing protein</fullName>
    </recommendedName>
</protein>
<accession>A0A0G0QKZ7</accession>
<dbReference type="InterPro" id="IPR023214">
    <property type="entry name" value="HAD_sf"/>
</dbReference>
<dbReference type="Proteomes" id="UP000034215">
    <property type="component" value="Unassembled WGS sequence"/>
</dbReference>
<comment type="caution">
    <text evidence="1">The sequence shown here is derived from an EMBL/GenBank/DDBJ whole genome shotgun (WGS) entry which is preliminary data.</text>
</comment>
<dbReference type="AlphaFoldDB" id="A0A0G0QKZ7"/>
<organism evidence="1 2">
    <name type="scientific">Candidatus Woesebacteria bacterium GW2011_GWB1_40_12</name>
    <dbReference type="NCBI Taxonomy" id="1618576"/>
    <lineage>
        <taxon>Bacteria</taxon>
        <taxon>Candidatus Woeseibacteriota</taxon>
    </lineage>
</organism>
<gene>
    <name evidence="1" type="ORF">UT76_C0039G0007</name>
</gene>